<keyword evidence="8" id="KW-1185">Reference proteome</keyword>
<keyword evidence="5" id="KW-0472">Membrane</keyword>
<proteinExistence type="predicted"/>
<keyword evidence="5" id="KW-1133">Transmembrane helix</keyword>
<accession>A0AAD3CUQ9</accession>
<dbReference type="SMART" id="SM00355">
    <property type="entry name" value="ZnF_C2H2"/>
    <property type="match status" value="1"/>
</dbReference>
<sequence length="319" mass="37835">MSSISDHATTSNTCDRRRSRAARSLLMNKTLPILQHYSDYPIPPSSSSLDSIHDNLQTYKILMTDLISNPEKCILNPSNDIYWKEELHHSVVKARFMKRTRLHKCGECGKTFRSRYYLDLHMRKHSFRTNHEKICPADQWCHLLGSSLCDRYALEVEPYYAPNIYDEATTRTLYATSVQKKFQREINLHPCNMDELEDSKQFCREALEECFAGMEDVLEEMTQVLCETQSCRHHLDMLHKRIESVHIFKEKWDSHQHELGRWGYGFTIFFLSIFVYWIWNYSFKVIKWIKNTLKAFKGETHKKSGWSVKKFDQSKRKAL</sequence>
<dbReference type="GO" id="GO:0008270">
    <property type="term" value="F:zinc ion binding"/>
    <property type="evidence" value="ECO:0007669"/>
    <property type="project" value="UniProtKB-KW"/>
</dbReference>
<dbReference type="AlphaFoldDB" id="A0AAD3CUQ9"/>
<dbReference type="Gene3D" id="3.30.160.60">
    <property type="entry name" value="Classic Zinc Finger"/>
    <property type="match status" value="1"/>
</dbReference>
<evidence type="ECO:0000256" key="1">
    <source>
        <dbReference type="ARBA" id="ARBA00022723"/>
    </source>
</evidence>
<evidence type="ECO:0000256" key="4">
    <source>
        <dbReference type="PROSITE-ProRule" id="PRU00042"/>
    </source>
</evidence>
<dbReference type="InterPro" id="IPR036236">
    <property type="entry name" value="Znf_C2H2_sf"/>
</dbReference>
<dbReference type="EMBL" id="BLLK01000045">
    <property type="protein sequence ID" value="GFH52478.1"/>
    <property type="molecule type" value="Genomic_DNA"/>
</dbReference>
<dbReference type="Pfam" id="PF00096">
    <property type="entry name" value="zf-C2H2"/>
    <property type="match status" value="1"/>
</dbReference>
<reference evidence="7 8" key="1">
    <citation type="journal article" date="2021" name="Sci. Rep.">
        <title>The genome of the diatom Chaetoceros tenuissimus carries an ancient integrated fragment of an extant virus.</title>
        <authorList>
            <person name="Hongo Y."/>
            <person name="Kimura K."/>
            <person name="Takaki Y."/>
            <person name="Yoshida Y."/>
            <person name="Baba S."/>
            <person name="Kobayashi G."/>
            <person name="Nagasaki K."/>
            <person name="Hano T."/>
            <person name="Tomaru Y."/>
        </authorList>
    </citation>
    <scope>NUCLEOTIDE SEQUENCE [LARGE SCALE GENOMIC DNA]</scope>
    <source>
        <strain evidence="7 8">NIES-3715</strain>
    </source>
</reference>
<name>A0AAD3CUQ9_9STRA</name>
<feature type="domain" description="C2H2-type" evidence="6">
    <location>
        <begin position="103"/>
        <end position="130"/>
    </location>
</feature>
<dbReference type="SUPFAM" id="SSF57667">
    <property type="entry name" value="beta-beta-alpha zinc fingers"/>
    <property type="match status" value="1"/>
</dbReference>
<dbReference type="PROSITE" id="PS00028">
    <property type="entry name" value="ZINC_FINGER_C2H2_1"/>
    <property type="match status" value="1"/>
</dbReference>
<organism evidence="7 8">
    <name type="scientific">Chaetoceros tenuissimus</name>
    <dbReference type="NCBI Taxonomy" id="426638"/>
    <lineage>
        <taxon>Eukaryota</taxon>
        <taxon>Sar</taxon>
        <taxon>Stramenopiles</taxon>
        <taxon>Ochrophyta</taxon>
        <taxon>Bacillariophyta</taxon>
        <taxon>Coscinodiscophyceae</taxon>
        <taxon>Chaetocerotophycidae</taxon>
        <taxon>Chaetocerotales</taxon>
        <taxon>Chaetocerotaceae</taxon>
        <taxon>Chaetoceros</taxon>
    </lineage>
</organism>
<dbReference type="PROSITE" id="PS50157">
    <property type="entry name" value="ZINC_FINGER_C2H2_2"/>
    <property type="match status" value="1"/>
</dbReference>
<dbReference type="PANTHER" id="PTHR21385">
    <property type="entry name" value="ZINC FINGER PROTEIN-RELATED"/>
    <property type="match status" value="1"/>
</dbReference>
<comment type="caution">
    <text evidence="7">The sequence shown here is derived from an EMBL/GenBank/DDBJ whole genome shotgun (WGS) entry which is preliminary data.</text>
</comment>
<keyword evidence="5" id="KW-0812">Transmembrane</keyword>
<dbReference type="InterPro" id="IPR013087">
    <property type="entry name" value="Znf_C2H2_type"/>
</dbReference>
<evidence type="ECO:0000313" key="7">
    <source>
        <dbReference type="EMBL" id="GFH52478.1"/>
    </source>
</evidence>
<dbReference type="Proteomes" id="UP001054902">
    <property type="component" value="Unassembled WGS sequence"/>
</dbReference>
<evidence type="ECO:0000259" key="6">
    <source>
        <dbReference type="PROSITE" id="PS50157"/>
    </source>
</evidence>
<gene>
    <name evidence="7" type="ORF">CTEN210_08954</name>
</gene>
<protein>
    <recommendedName>
        <fullName evidence="6">C2H2-type domain-containing protein</fullName>
    </recommendedName>
</protein>
<evidence type="ECO:0000256" key="3">
    <source>
        <dbReference type="ARBA" id="ARBA00022833"/>
    </source>
</evidence>
<dbReference type="FunFam" id="3.30.160.60:FF:000446">
    <property type="entry name" value="Zinc finger protein"/>
    <property type="match status" value="1"/>
</dbReference>
<feature type="transmembrane region" description="Helical" evidence="5">
    <location>
        <begin position="262"/>
        <end position="279"/>
    </location>
</feature>
<keyword evidence="1" id="KW-0479">Metal-binding</keyword>
<keyword evidence="2 4" id="KW-0863">Zinc-finger</keyword>
<evidence type="ECO:0000256" key="5">
    <source>
        <dbReference type="SAM" id="Phobius"/>
    </source>
</evidence>
<keyword evidence="3" id="KW-0862">Zinc</keyword>
<dbReference type="PANTHER" id="PTHR21385:SF0">
    <property type="entry name" value="RE51073P"/>
    <property type="match status" value="1"/>
</dbReference>
<evidence type="ECO:0000256" key="2">
    <source>
        <dbReference type="ARBA" id="ARBA00022771"/>
    </source>
</evidence>
<evidence type="ECO:0000313" key="8">
    <source>
        <dbReference type="Proteomes" id="UP001054902"/>
    </source>
</evidence>